<evidence type="ECO:0000256" key="6">
    <source>
        <dbReference type="RuleBase" id="RU003567"/>
    </source>
</evidence>
<dbReference type="PANTHER" id="PTHR10381:SF70">
    <property type="entry name" value="ATP-DEPENDENT CLP PROTEASE PROTEOLYTIC SUBUNIT"/>
    <property type="match status" value="1"/>
</dbReference>
<dbReference type="PANTHER" id="PTHR10381">
    <property type="entry name" value="ATP-DEPENDENT CLP PROTEASE PROTEOLYTIC SUBUNIT"/>
    <property type="match status" value="1"/>
</dbReference>
<evidence type="ECO:0000256" key="3">
    <source>
        <dbReference type="ARBA" id="ARBA00022670"/>
    </source>
</evidence>
<sequence>MNVIPAIPCVLRESSRGTEAVSVYDEMLERRELVLLGEIEPSMAQHACQCVRHLERTDPDEPVTVFVDSPGGEVSAGLALYDVLRSVSCPVRTVCASTAASMGAIVFMAGDERLMYPHAELMVHDPLIPQGAGGSALSVQETSRRLMSVRSTLTGILAERSGLSVRRVQRLTSRDTYLSAERALELGFATSIVTSKKED</sequence>
<keyword evidence="4" id="KW-0378">Hydrolase</keyword>
<dbReference type="GO" id="GO:0051117">
    <property type="term" value="F:ATPase binding"/>
    <property type="evidence" value="ECO:0007669"/>
    <property type="project" value="TreeGrafter"/>
</dbReference>
<evidence type="ECO:0000256" key="2">
    <source>
        <dbReference type="ARBA" id="ARBA00022490"/>
    </source>
</evidence>
<reference evidence="7" key="2">
    <citation type="submission" date="2021-04" db="EMBL/GenBank/DDBJ databases">
        <authorList>
            <person name="Gilroy R."/>
        </authorList>
    </citation>
    <scope>NUCLEOTIDE SEQUENCE</scope>
    <source>
        <strain evidence="7">ChiHjej12B11-14209</strain>
    </source>
</reference>
<dbReference type="Pfam" id="PF00574">
    <property type="entry name" value="CLP_protease"/>
    <property type="match status" value="1"/>
</dbReference>
<dbReference type="GO" id="GO:0009368">
    <property type="term" value="C:endopeptidase Clp complex"/>
    <property type="evidence" value="ECO:0007669"/>
    <property type="project" value="TreeGrafter"/>
</dbReference>
<dbReference type="Gene3D" id="3.90.226.10">
    <property type="entry name" value="2-enoyl-CoA Hydratase, Chain A, domain 1"/>
    <property type="match status" value="1"/>
</dbReference>
<organism evidence="7 8">
    <name type="scientific">Candidatus Olsenella pullistercoris</name>
    <dbReference type="NCBI Taxonomy" id="2838712"/>
    <lineage>
        <taxon>Bacteria</taxon>
        <taxon>Bacillati</taxon>
        <taxon>Actinomycetota</taxon>
        <taxon>Coriobacteriia</taxon>
        <taxon>Coriobacteriales</taxon>
        <taxon>Atopobiaceae</taxon>
        <taxon>Olsenella</taxon>
    </lineage>
</organism>
<evidence type="ECO:0000256" key="5">
    <source>
        <dbReference type="ARBA" id="ARBA00022825"/>
    </source>
</evidence>
<dbReference type="GO" id="GO:0004252">
    <property type="term" value="F:serine-type endopeptidase activity"/>
    <property type="evidence" value="ECO:0007669"/>
    <property type="project" value="InterPro"/>
</dbReference>
<dbReference type="InterPro" id="IPR029045">
    <property type="entry name" value="ClpP/crotonase-like_dom_sf"/>
</dbReference>
<evidence type="ECO:0000313" key="7">
    <source>
        <dbReference type="EMBL" id="HIZ45753.1"/>
    </source>
</evidence>
<dbReference type="Proteomes" id="UP000824062">
    <property type="component" value="Unassembled WGS sequence"/>
</dbReference>
<keyword evidence="3 7" id="KW-0645">Protease</keyword>
<gene>
    <name evidence="7" type="ORF">IAA19_01875</name>
</gene>
<dbReference type="InterPro" id="IPR023562">
    <property type="entry name" value="ClpP/TepA"/>
</dbReference>
<protein>
    <recommendedName>
        <fullName evidence="6">ATP-dependent Clp protease proteolytic subunit</fullName>
    </recommendedName>
</protein>
<comment type="caution">
    <text evidence="7">The sequence shown here is derived from an EMBL/GenBank/DDBJ whole genome shotgun (WGS) entry which is preliminary data.</text>
</comment>
<evidence type="ECO:0000256" key="4">
    <source>
        <dbReference type="ARBA" id="ARBA00022801"/>
    </source>
</evidence>
<dbReference type="PRINTS" id="PR00127">
    <property type="entry name" value="CLPPROTEASEP"/>
</dbReference>
<dbReference type="EMBL" id="DXBM01000019">
    <property type="protein sequence ID" value="HIZ45753.1"/>
    <property type="molecule type" value="Genomic_DNA"/>
</dbReference>
<keyword evidence="2" id="KW-0963">Cytoplasm</keyword>
<accession>A0A9D2EXT7</accession>
<comment type="similarity">
    <text evidence="1 6">Belongs to the peptidase S14 family.</text>
</comment>
<dbReference type="SUPFAM" id="SSF52096">
    <property type="entry name" value="ClpP/crotonase"/>
    <property type="match status" value="1"/>
</dbReference>
<proteinExistence type="inferred from homology"/>
<evidence type="ECO:0000313" key="8">
    <source>
        <dbReference type="Proteomes" id="UP000824062"/>
    </source>
</evidence>
<reference evidence="7" key="1">
    <citation type="journal article" date="2021" name="PeerJ">
        <title>Extensive microbial diversity within the chicken gut microbiome revealed by metagenomics and culture.</title>
        <authorList>
            <person name="Gilroy R."/>
            <person name="Ravi A."/>
            <person name="Getino M."/>
            <person name="Pursley I."/>
            <person name="Horton D.L."/>
            <person name="Alikhan N.F."/>
            <person name="Baker D."/>
            <person name="Gharbi K."/>
            <person name="Hall N."/>
            <person name="Watson M."/>
            <person name="Adriaenssens E.M."/>
            <person name="Foster-Nyarko E."/>
            <person name="Jarju S."/>
            <person name="Secka A."/>
            <person name="Antonio M."/>
            <person name="Oren A."/>
            <person name="Chaudhuri R.R."/>
            <person name="La Ragione R."/>
            <person name="Hildebrand F."/>
            <person name="Pallen M.J."/>
        </authorList>
    </citation>
    <scope>NUCLEOTIDE SEQUENCE</scope>
    <source>
        <strain evidence="7">ChiHjej12B11-14209</strain>
    </source>
</reference>
<evidence type="ECO:0000256" key="1">
    <source>
        <dbReference type="ARBA" id="ARBA00007039"/>
    </source>
</evidence>
<dbReference type="CDD" id="cd07017">
    <property type="entry name" value="S14_ClpP_2"/>
    <property type="match status" value="1"/>
</dbReference>
<dbReference type="AlphaFoldDB" id="A0A9D2EXT7"/>
<dbReference type="InterPro" id="IPR001907">
    <property type="entry name" value="ClpP"/>
</dbReference>
<dbReference type="GO" id="GO:0004176">
    <property type="term" value="F:ATP-dependent peptidase activity"/>
    <property type="evidence" value="ECO:0007669"/>
    <property type="project" value="InterPro"/>
</dbReference>
<keyword evidence="5" id="KW-0720">Serine protease</keyword>
<name>A0A9D2EXT7_9ACTN</name>
<dbReference type="GO" id="GO:0006515">
    <property type="term" value="P:protein quality control for misfolded or incompletely synthesized proteins"/>
    <property type="evidence" value="ECO:0007669"/>
    <property type="project" value="TreeGrafter"/>
</dbReference>